<name>A0ABY4FVM7_9MICO</name>
<reference evidence="1 2" key="1">
    <citation type="submission" date="2022-04" db="EMBL/GenBank/DDBJ databases">
        <title>Leucobacter sp. isolated from rhizosphere of onion.</title>
        <authorList>
            <person name="Won M."/>
            <person name="Lee C.-M."/>
            <person name="Woen H.-Y."/>
            <person name="Kwon S.-W."/>
        </authorList>
    </citation>
    <scope>NUCLEOTIDE SEQUENCE [LARGE SCALE GENOMIC DNA]</scope>
    <source>
        <strain evidence="1 2">H25R-14</strain>
    </source>
</reference>
<sequence length="275" mass="29271">MSVGAEVAAGVGSGAGAAVAADEAFARDWQGWQDRRLAAAGAPHGPASLTLTFWFADDTPQSVPGLPGQWAAEGERLVATGFAPGEVRFADGADATAPLVLDATTGDVHAGERILRRFERDGVPALRIFDPAAEGRTSLRGIAAFDPDPAWRLEARFEPDPRARTIELADGYQKETETSGSIVFTRDGVERRLTGTLRPDGISVVFGDTTNGDESYGFRFLTVGLPDADGATVIDFNRAFLPPCAFSDQFVCPLPTPENRLPVAIRAGERLTVRE</sequence>
<gene>
    <name evidence="1" type="ORF">MUN76_15025</name>
</gene>
<dbReference type="Pfam" id="PF07920">
    <property type="entry name" value="DUF1684"/>
    <property type="match status" value="1"/>
</dbReference>
<keyword evidence="2" id="KW-1185">Reference proteome</keyword>
<organism evidence="1 2">
    <name type="scientific">Leucobacter rhizosphaerae</name>
    <dbReference type="NCBI Taxonomy" id="2932245"/>
    <lineage>
        <taxon>Bacteria</taxon>
        <taxon>Bacillati</taxon>
        <taxon>Actinomycetota</taxon>
        <taxon>Actinomycetes</taxon>
        <taxon>Micrococcales</taxon>
        <taxon>Microbacteriaceae</taxon>
        <taxon>Leucobacter</taxon>
    </lineage>
</organism>
<dbReference type="EMBL" id="CP095043">
    <property type="protein sequence ID" value="UOQ60325.1"/>
    <property type="molecule type" value="Genomic_DNA"/>
</dbReference>
<evidence type="ECO:0000313" key="2">
    <source>
        <dbReference type="Proteomes" id="UP000831775"/>
    </source>
</evidence>
<accession>A0ABY4FVM7</accession>
<dbReference type="RefSeq" id="WP_244685866.1">
    <property type="nucleotide sequence ID" value="NZ_CP095043.1"/>
</dbReference>
<dbReference type="InterPro" id="IPR012467">
    <property type="entry name" value="DUF1684"/>
</dbReference>
<protein>
    <submittedName>
        <fullName evidence="1">DUF1684 domain-containing protein</fullName>
    </submittedName>
</protein>
<dbReference type="PANTHER" id="PTHR41913">
    <property type="entry name" value="DUF1684 DOMAIN-CONTAINING PROTEIN"/>
    <property type="match status" value="1"/>
</dbReference>
<evidence type="ECO:0000313" key="1">
    <source>
        <dbReference type="EMBL" id="UOQ60325.1"/>
    </source>
</evidence>
<dbReference type="PANTHER" id="PTHR41913:SF1">
    <property type="entry name" value="DUF1684 DOMAIN-CONTAINING PROTEIN"/>
    <property type="match status" value="1"/>
</dbReference>
<proteinExistence type="predicted"/>
<dbReference type="Proteomes" id="UP000831775">
    <property type="component" value="Chromosome"/>
</dbReference>